<gene>
    <name evidence="2" type="ORF">cpu_03510</name>
</gene>
<evidence type="ECO:0000259" key="1">
    <source>
        <dbReference type="Pfam" id="PF09851"/>
    </source>
</evidence>
<proteinExistence type="predicted"/>
<dbReference type="InterPro" id="IPR018649">
    <property type="entry name" value="SHOCT"/>
</dbReference>
<dbReference type="AlphaFoldDB" id="A0A1L8CSF3"/>
<name>A0A1L8CSF3_9THEO</name>
<protein>
    <recommendedName>
        <fullName evidence="1">SHOCT domain-containing protein</fullName>
    </recommendedName>
</protein>
<dbReference type="OrthoDB" id="5461404at2"/>
<dbReference type="Proteomes" id="UP000187485">
    <property type="component" value="Unassembled WGS sequence"/>
</dbReference>
<organism evidence="2 3">
    <name type="scientific">Carboxydothermus pertinax</name>
    <dbReference type="NCBI Taxonomy" id="870242"/>
    <lineage>
        <taxon>Bacteria</taxon>
        <taxon>Bacillati</taxon>
        <taxon>Bacillota</taxon>
        <taxon>Clostridia</taxon>
        <taxon>Thermoanaerobacterales</taxon>
        <taxon>Thermoanaerobacteraceae</taxon>
        <taxon>Carboxydothermus</taxon>
    </lineage>
</organism>
<feature type="domain" description="SHOCT" evidence="1">
    <location>
        <begin position="35"/>
        <end position="60"/>
    </location>
</feature>
<accession>A0A1L8CSF3</accession>
<dbReference type="RefSeq" id="WP_075858288.1">
    <property type="nucleotide sequence ID" value="NZ_BDJK01000006.1"/>
</dbReference>
<dbReference type="Pfam" id="PF09851">
    <property type="entry name" value="SHOCT"/>
    <property type="match status" value="1"/>
</dbReference>
<reference evidence="3" key="1">
    <citation type="submission" date="2016-12" db="EMBL/GenBank/DDBJ databases">
        <title>Draft Genome Sequences od Carboxydothermus pertinax and islandicus, Hydrogenogenic Carboxydotrophic Bacteria.</title>
        <authorList>
            <person name="Fukuyama Y."/>
            <person name="Ohmae K."/>
            <person name="Yoneda Y."/>
            <person name="Yoshida T."/>
            <person name="Sako Y."/>
        </authorList>
    </citation>
    <scope>NUCLEOTIDE SEQUENCE [LARGE SCALE GENOMIC DNA]</scope>
    <source>
        <strain evidence="3">Ug1</strain>
    </source>
</reference>
<sequence length="63" mass="7360">MMFFIILFGAVIVYFIYKNLAGNDILSKVVPGKTPEELLKERYARGEISKETYKEMLNDLRNK</sequence>
<dbReference type="EMBL" id="BDJK01000006">
    <property type="protein sequence ID" value="GAV21841.1"/>
    <property type="molecule type" value="Genomic_DNA"/>
</dbReference>
<evidence type="ECO:0000313" key="2">
    <source>
        <dbReference type="EMBL" id="GAV21841.1"/>
    </source>
</evidence>
<keyword evidence="3" id="KW-1185">Reference proteome</keyword>
<evidence type="ECO:0000313" key="3">
    <source>
        <dbReference type="Proteomes" id="UP000187485"/>
    </source>
</evidence>
<comment type="caution">
    <text evidence="2">The sequence shown here is derived from an EMBL/GenBank/DDBJ whole genome shotgun (WGS) entry which is preliminary data.</text>
</comment>